<name>A0A7J7FPE5_CAMSI</name>
<feature type="compositionally biased region" description="Polar residues" evidence="1">
    <location>
        <begin position="83"/>
        <end position="96"/>
    </location>
</feature>
<dbReference type="EMBL" id="JACBKZ010000028">
    <property type="protein sequence ID" value="KAF5929965.1"/>
    <property type="molecule type" value="Genomic_DNA"/>
</dbReference>
<organism evidence="2 3">
    <name type="scientific">Camellia sinensis</name>
    <name type="common">Tea plant</name>
    <name type="synonym">Thea sinensis</name>
    <dbReference type="NCBI Taxonomy" id="4442"/>
    <lineage>
        <taxon>Eukaryota</taxon>
        <taxon>Viridiplantae</taxon>
        <taxon>Streptophyta</taxon>
        <taxon>Embryophyta</taxon>
        <taxon>Tracheophyta</taxon>
        <taxon>Spermatophyta</taxon>
        <taxon>Magnoliopsida</taxon>
        <taxon>eudicotyledons</taxon>
        <taxon>Gunneridae</taxon>
        <taxon>Pentapetalae</taxon>
        <taxon>asterids</taxon>
        <taxon>Ericales</taxon>
        <taxon>Theaceae</taxon>
        <taxon>Camellia</taxon>
    </lineage>
</organism>
<feature type="compositionally biased region" description="Polar residues" evidence="1">
    <location>
        <begin position="1"/>
        <end position="19"/>
    </location>
</feature>
<evidence type="ECO:0000313" key="3">
    <source>
        <dbReference type="Proteomes" id="UP000593564"/>
    </source>
</evidence>
<reference evidence="2 3" key="2">
    <citation type="submission" date="2020-07" db="EMBL/GenBank/DDBJ databases">
        <title>Genome assembly of wild tea tree DASZ reveals pedigree and selection history of tea varieties.</title>
        <authorList>
            <person name="Zhang W."/>
        </authorList>
    </citation>
    <scope>NUCLEOTIDE SEQUENCE [LARGE SCALE GENOMIC DNA]</scope>
    <source>
        <strain evidence="3">cv. G240</strain>
        <tissue evidence="2">Leaf</tissue>
    </source>
</reference>
<keyword evidence="3" id="KW-1185">Reference proteome</keyword>
<dbReference type="AlphaFoldDB" id="A0A7J7FPE5"/>
<gene>
    <name evidence="2" type="ORF">HYC85_000016</name>
</gene>
<evidence type="ECO:0000313" key="2">
    <source>
        <dbReference type="EMBL" id="KAF5929965.1"/>
    </source>
</evidence>
<sequence>MATRAKTATTRPSGSQPSMATRARATTAKGISSQPSMAKRAKAALVRASGSQPTMANKVKLRPSIEPCMPTIVRSTPPPGFTCISTTQSSTSAPTDSFMSWERRFVSLPPQKQAATSAINKKTAN</sequence>
<proteinExistence type="predicted"/>
<accession>A0A7J7FPE5</accession>
<feature type="region of interest" description="Disordered" evidence="1">
    <location>
        <begin position="1"/>
        <end position="56"/>
    </location>
</feature>
<comment type="caution">
    <text evidence="2">The sequence shown here is derived from an EMBL/GenBank/DDBJ whole genome shotgun (WGS) entry which is preliminary data.</text>
</comment>
<evidence type="ECO:0000256" key="1">
    <source>
        <dbReference type="SAM" id="MobiDB-lite"/>
    </source>
</evidence>
<feature type="region of interest" description="Disordered" evidence="1">
    <location>
        <begin position="69"/>
        <end position="96"/>
    </location>
</feature>
<dbReference type="Proteomes" id="UP000593564">
    <property type="component" value="Unassembled WGS sequence"/>
</dbReference>
<reference evidence="3" key="1">
    <citation type="journal article" date="2020" name="Nat. Commun.">
        <title>Genome assembly of wild tea tree DASZ reveals pedigree and selection history of tea varieties.</title>
        <authorList>
            <person name="Zhang W."/>
            <person name="Zhang Y."/>
            <person name="Qiu H."/>
            <person name="Guo Y."/>
            <person name="Wan H."/>
            <person name="Zhang X."/>
            <person name="Scossa F."/>
            <person name="Alseekh S."/>
            <person name="Zhang Q."/>
            <person name="Wang P."/>
            <person name="Xu L."/>
            <person name="Schmidt M.H."/>
            <person name="Jia X."/>
            <person name="Li D."/>
            <person name="Zhu A."/>
            <person name="Guo F."/>
            <person name="Chen W."/>
            <person name="Ni D."/>
            <person name="Usadel B."/>
            <person name="Fernie A.R."/>
            <person name="Wen W."/>
        </authorList>
    </citation>
    <scope>NUCLEOTIDE SEQUENCE [LARGE SCALE GENOMIC DNA]</scope>
    <source>
        <strain evidence="3">cv. G240</strain>
    </source>
</reference>
<protein>
    <submittedName>
        <fullName evidence="2">Uncharacterized protein</fullName>
    </submittedName>
</protein>